<evidence type="ECO:0008006" key="3">
    <source>
        <dbReference type="Google" id="ProtNLM"/>
    </source>
</evidence>
<dbReference type="OrthoDB" id="5135333at2759"/>
<reference evidence="1" key="1">
    <citation type="submission" date="2020-01" db="EMBL/GenBank/DDBJ databases">
        <title>Identification and distribution of gene clusters putatively required for synthesis of sphingolipid metabolism inhibitors in phylogenetically diverse species of the filamentous fungus Fusarium.</title>
        <authorList>
            <person name="Kim H.-S."/>
            <person name="Busman M."/>
            <person name="Brown D.W."/>
            <person name="Divon H."/>
            <person name="Uhlig S."/>
            <person name="Proctor R.H."/>
        </authorList>
    </citation>
    <scope>NUCLEOTIDE SEQUENCE</scope>
    <source>
        <strain evidence="1">NRRL 53441</strain>
    </source>
</reference>
<keyword evidence="2" id="KW-1185">Reference proteome</keyword>
<dbReference type="EMBL" id="JAADJG010000643">
    <property type="protein sequence ID" value="KAF4440791.1"/>
    <property type="molecule type" value="Genomic_DNA"/>
</dbReference>
<protein>
    <recommendedName>
        <fullName evidence="3">Heterokaryon incompatibility domain-containing protein</fullName>
    </recommendedName>
</protein>
<proteinExistence type="predicted"/>
<sequence>MKRCPHHALITNHWYKHFFEICKREDTCSTSKDVRFFGGDKKVTFWESISQGGYYWPLALVSRNAISDHPGIARILDPDWAGLDVVNDWKGSCLSSHGATCNNPLKVWYARPAWLIDVDRKCLVPGNVDGGYVALSSAYGGGHIGCPIDADLFEKLQVFNALEDMDLLDYMPAVIRTAGVFDFRSWGAVSWADTICITHENQRSEAGFPTSDLERRVRSSRPYGEQLSPCGLPSWSWIRWKVTMDMGYKGEAIHITGRYMIEETTPITEWYTSHSPDSSPSQWRRIRSTWYESRNSYKDFTKPLPPGWTRHDVPQRSTSDGGPDLYPDGCGDCIFKYDSLPEDQGGNKSAGHSWYYPFPIPEVDASTLPEMPEQTEYLFCKTSKGQLAGCQKGEGNVAVLYNDRGKAIGLIDLMNEEFLTRFPKSLAEDEARLLVDLVAVRKVRTYSKTYYEAEESWGEPVVKRDTYLVRWVEWKDGIAYRLASGHVQVEEWGKLSLVTIDLTLG</sequence>
<organism evidence="1 2">
    <name type="scientific">Fusarium austroafricanum</name>
    <dbReference type="NCBI Taxonomy" id="2364996"/>
    <lineage>
        <taxon>Eukaryota</taxon>
        <taxon>Fungi</taxon>
        <taxon>Dikarya</taxon>
        <taxon>Ascomycota</taxon>
        <taxon>Pezizomycotina</taxon>
        <taxon>Sordariomycetes</taxon>
        <taxon>Hypocreomycetidae</taxon>
        <taxon>Hypocreales</taxon>
        <taxon>Nectriaceae</taxon>
        <taxon>Fusarium</taxon>
        <taxon>Fusarium concolor species complex</taxon>
    </lineage>
</organism>
<name>A0A8H4NQS2_9HYPO</name>
<evidence type="ECO:0000313" key="1">
    <source>
        <dbReference type="EMBL" id="KAF4440791.1"/>
    </source>
</evidence>
<gene>
    <name evidence="1" type="ORF">F53441_12199</name>
</gene>
<evidence type="ECO:0000313" key="2">
    <source>
        <dbReference type="Proteomes" id="UP000605986"/>
    </source>
</evidence>
<dbReference type="Proteomes" id="UP000605986">
    <property type="component" value="Unassembled WGS sequence"/>
</dbReference>
<dbReference type="AlphaFoldDB" id="A0A8H4NQS2"/>
<accession>A0A8H4NQS2</accession>
<comment type="caution">
    <text evidence="1">The sequence shown here is derived from an EMBL/GenBank/DDBJ whole genome shotgun (WGS) entry which is preliminary data.</text>
</comment>